<dbReference type="InterPro" id="IPR011009">
    <property type="entry name" value="Kinase-like_dom_sf"/>
</dbReference>
<dbReference type="Gene3D" id="3.90.1200.10">
    <property type="match status" value="1"/>
</dbReference>
<proteinExistence type="predicted"/>
<keyword evidence="3" id="KW-1185">Reference proteome</keyword>
<evidence type="ECO:0000313" key="3">
    <source>
        <dbReference type="Proteomes" id="UP000466345"/>
    </source>
</evidence>
<name>A0A7K0C980_9ACTN</name>
<gene>
    <name evidence="2" type="ORF">SRB5_01150</name>
</gene>
<feature type="domain" description="Aminoglycoside phosphotransferase" evidence="1">
    <location>
        <begin position="13"/>
        <end position="93"/>
    </location>
</feature>
<protein>
    <recommendedName>
        <fullName evidence="1">Aminoglycoside phosphotransferase domain-containing protein</fullName>
    </recommendedName>
</protein>
<evidence type="ECO:0000313" key="2">
    <source>
        <dbReference type="EMBL" id="MQY10011.1"/>
    </source>
</evidence>
<organism evidence="2 3">
    <name type="scientific">Streptomyces smaragdinus</name>
    <dbReference type="NCBI Taxonomy" id="2585196"/>
    <lineage>
        <taxon>Bacteria</taxon>
        <taxon>Bacillati</taxon>
        <taxon>Actinomycetota</taxon>
        <taxon>Actinomycetes</taxon>
        <taxon>Kitasatosporales</taxon>
        <taxon>Streptomycetaceae</taxon>
        <taxon>Streptomyces</taxon>
    </lineage>
</organism>
<accession>A0A7K0C980</accession>
<dbReference type="Pfam" id="PF01636">
    <property type="entry name" value="APH"/>
    <property type="match status" value="1"/>
</dbReference>
<reference evidence="2 3" key="1">
    <citation type="submission" date="2019-10" db="EMBL/GenBank/DDBJ databases">
        <title>Streptomyces smaragdinus sp. nov. and Streptomyces fabii sp. nov., isolated from the gut of fungus growing-termite Macrotermes natalensis.</title>
        <authorList>
            <person name="Schwitalla J."/>
            <person name="Benndorf R."/>
            <person name="Martin K."/>
            <person name="De Beer W."/>
            <person name="Kaster A.-K."/>
            <person name="Vollmers J."/>
            <person name="Poulsen M."/>
            <person name="Beemelmanns C."/>
        </authorList>
    </citation>
    <scope>NUCLEOTIDE SEQUENCE [LARGE SCALE GENOMIC DNA]</scope>
    <source>
        <strain evidence="2 3">RB5</strain>
    </source>
</reference>
<dbReference type="Proteomes" id="UP000466345">
    <property type="component" value="Unassembled WGS sequence"/>
</dbReference>
<dbReference type="InterPro" id="IPR002575">
    <property type="entry name" value="Aminoglycoside_PTrfase"/>
</dbReference>
<evidence type="ECO:0000259" key="1">
    <source>
        <dbReference type="Pfam" id="PF01636"/>
    </source>
</evidence>
<dbReference type="SUPFAM" id="SSF56112">
    <property type="entry name" value="Protein kinase-like (PK-like)"/>
    <property type="match status" value="1"/>
</dbReference>
<comment type="caution">
    <text evidence="2">The sequence shown here is derived from an EMBL/GenBank/DDBJ whole genome shotgun (WGS) entry which is preliminary data.</text>
</comment>
<dbReference type="AlphaFoldDB" id="A0A7K0C980"/>
<dbReference type="EMBL" id="WEGJ01000001">
    <property type="protein sequence ID" value="MQY10011.1"/>
    <property type="molecule type" value="Genomic_DNA"/>
</dbReference>
<sequence>MEAATRSDTDAPAAAIMATHGPLLAEEPRVLTHYDFWSGNVLWQDDQLTGIVDWSGASLAPRGFDVSWCRLDLVLLHGPFAAEAFLSAYEEASGMPVPSMALWDLFALTNSHRSVETWLPNYHDLGRTDLTTAELRRRHTAWTDDCLASYRERT</sequence>